<name>A0ACC0Y4V8_9ROSI</name>
<accession>A0ACC0Y4V8</accession>
<keyword evidence="2" id="KW-1185">Reference proteome</keyword>
<dbReference type="Proteomes" id="UP001163603">
    <property type="component" value="Chromosome 8"/>
</dbReference>
<dbReference type="EMBL" id="CM047743">
    <property type="protein sequence ID" value="KAJ0030306.1"/>
    <property type="molecule type" value="Genomic_DNA"/>
</dbReference>
<proteinExistence type="predicted"/>
<comment type="caution">
    <text evidence="1">The sequence shown here is derived from an EMBL/GenBank/DDBJ whole genome shotgun (WGS) entry which is preliminary data.</text>
</comment>
<evidence type="ECO:0000313" key="2">
    <source>
        <dbReference type="Proteomes" id="UP001163603"/>
    </source>
</evidence>
<organism evidence="1 2">
    <name type="scientific">Pistacia integerrima</name>
    <dbReference type="NCBI Taxonomy" id="434235"/>
    <lineage>
        <taxon>Eukaryota</taxon>
        <taxon>Viridiplantae</taxon>
        <taxon>Streptophyta</taxon>
        <taxon>Embryophyta</taxon>
        <taxon>Tracheophyta</taxon>
        <taxon>Spermatophyta</taxon>
        <taxon>Magnoliopsida</taxon>
        <taxon>eudicotyledons</taxon>
        <taxon>Gunneridae</taxon>
        <taxon>Pentapetalae</taxon>
        <taxon>rosids</taxon>
        <taxon>malvids</taxon>
        <taxon>Sapindales</taxon>
        <taxon>Anacardiaceae</taxon>
        <taxon>Pistacia</taxon>
    </lineage>
</organism>
<gene>
    <name evidence="1" type="ORF">Pint_13084</name>
</gene>
<sequence>MLMSMMILMIIFMIIMGVLTTLTNHLKEMEMMTTTMMAPTWLQLHPWKATGTTMTMMVDMTMLQQLKRCII</sequence>
<evidence type="ECO:0000313" key="1">
    <source>
        <dbReference type="EMBL" id="KAJ0030306.1"/>
    </source>
</evidence>
<protein>
    <submittedName>
        <fullName evidence="1">Uncharacterized protein</fullName>
    </submittedName>
</protein>
<reference evidence="2" key="1">
    <citation type="journal article" date="2023" name="G3 (Bethesda)">
        <title>Genome assembly and association tests identify interacting loci associated with vigor, precocity, and sex in interspecific pistachio rootstocks.</title>
        <authorList>
            <person name="Palmer W."/>
            <person name="Jacygrad E."/>
            <person name="Sagayaradj S."/>
            <person name="Cavanaugh K."/>
            <person name="Han R."/>
            <person name="Bertier L."/>
            <person name="Beede B."/>
            <person name="Kafkas S."/>
            <person name="Golino D."/>
            <person name="Preece J."/>
            <person name="Michelmore R."/>
        </authorList>
    </citation>
    <scope>NUCLEOTIDE SEQUENCE [LARGE SCALE GENOMIC DNA]</scope>
</reference>